<dbReference type="InterPro" id="IPR002213">
    <property type="entry name" value="UDP_glucos_trans"/>
</dbReference>
<dbReference type="FunFam" id="3.40.50.2000:FF:000029">
    <property type="entry name" value="Sterol 3-beta-glucosyltransferase"/>
    <property type="match status" value="1"/>
</dbReference>
<dbReference type="InterPro" id="IPR050426">
    <property type="entry name" value="Glycosyltransferase_28"/>
</dbReference>
<comment type="similarity">
    <text evidence="1">Belongs to the glycosyltransferase 28 family.</text>
</comment>
<dbReference type="OrthoDB" id="10261837at2759"/>
<dbReference type="Pfam" id="PF06722">
    <property type="entry name" value="EryCIII-like_C"/>
    <property type="match status" value="1"/>
</dbReference>
<evidence type="ECO:0000256" key="4">
    <source>
        <dbReference type="ARBA" id="ARBA00022679"/>
    </source>
</evidence>
<dbReference type="InParanoid" id="A0A1X2H3U4"/>
<name>A0A1X2H3U4_SYNRA</name>
<dbReference type="InterPro" id="IPR001849">
    <property type="entry name" value="PH_domain"/>
</dbReference>
<comment type="caution">
    <text evidence="10">The sequence shown here is derived from an EMBL/GenBank/DDBJ whole genome shotgun (WGS) entry which is preliminary data.</text>
</comment>
<dbReference type="Pfam" id="PF02893">
    <property type="entry name" value="GRAM"/>
    <property type="match status" value="1"/>
</dbReference>
<evidence type="ECO:0000256" key="1">
    <source>
        <dbReference type="ARBA" id="ARBA00006962"/>
    </source>
</evidence>
<dbReference type="Gene3D" id="3.40.50.2000">
    <property type="entry name" value="Glycogen Phosphorylase B"/>
    <property type="match status" value="2"/>
</dbReference>
<dbReference type="STRING" id="13706.A0A1X2H3U4"/>
<evidence type="ECO:0000256" key="2">
    <source>
        <dbReference type="ARBA" id="ARBA00012650"/>
    </source>
</evidence>
<protein>
    <recommendedName>
        <fullName evidence="2">sterol 3beta-glucosyltransferase</fullName>
        <ecNumber evidence="2">2.4.1.173</ecNumber>
    </recommendedName>
    <alternativeName>
        <fullName evidence="5">Autophagy-related protein 26</fullName>
    </alternativeName>
</protein>
<dbReference type="Pfam" id="PF03033">
    <property type="entry name" value="Glyco_transf_28"/>
    <property type="match status" value="1"/>
</dbReference>
<evidence type="ECO:0000259" key="9">
    <source>
        <dbReference type="PROSITE" id="PS50003"/>
    </source>
</evidence>
<dbReference type="PANTHER" id="PTHR48050">
    <property type="entry name" value="STEROL 3-BETA-GLUCOSYLTRANSFERASE"/>
    <property type="match status" value="1"/>
</dbReference>
<evidence type="ECO:0000256" key="5">
    <source>
        <dbReference type="ARBA" id="ARBA00029843"/>
    </source>
</evidence>
<dbReference type="InterPro" id="IPR011993">
    <property type="entry name" value="PH-like_dom_sf"/>
</dbReference>
<dbReference type="GO" id="GO:0016906">
    <property type="term" value="F:sterol 3-beta-glucosyltransferase activity"/>
    <property type="evidence" value="ECO:0007669"/>
    <property type="project" value="UniProtKB-EC"/>
</dbReference>
<reference evidence="10 11" key="1">
    <citation type="submission" date="2016-07" db="EMBL/GenBank/DDBJ databases">
        <title>Pervasive Adenine N6-methylation of Active Genes in Fungi.</title>
        <authorList>
            <consortium name="DOE Joint Genome Institute"/>
            <person name="Mondo S.J."/>
            <person name="Dannebaum R.O."/>
            <person name="Kuo R.C."/>
            <person name="Labutti K."/>
            <person name="Haridas S."/>
            <person name="Kuo A."/>
            <person name="Salamov A."/>
            <person name="Ahrendt S.R."/>
            <person name="Lipzen A."/>
            <person name="Sullivan W."/>
            <person name="Andreopoulos W.B."/>
            <person name="Clum A."/>
            <person name="Lindquist E."/>
            <person name="Daum C."/>
            <person name="Ramamoorthy G.K."/>
            <person name="Gryganskyi A."/>
            <person name="Culley D."/>
            <person name="Magnuson J.K."/>
            <person name="James T.Y."/>
            <person name="O'Malley M.A."/>
            <person name="Stajich J.E."/>
            <person name="Spatafora J.W."/>
            <person name="Visel A."/>
            <person name="Grigoriev I.V."/>
        </authorList>
    </citation>
    <scope>NUCLEOTIDE SEQUENCE [LARGE SCALE GENOMIC DNA]</scope>
    <source>
        <strain evidence="10 11">NRRL 2496</strain>
    </source>
</reference>
<dbReference type="GO" id="GO:0016125">
    <property type="term" value="P:sterol metabolic process"/>
    <property type="evidence" value="ECO:0007669"/>
    <property type="project" value="TreeGrafter"/>
</dbReference>
<dbReference type="PROSITE" id="PS50003">
    <property type="entry name" value="PH_DOMAIN"/>
    <property type="match status" value="1"/>
</dbReference>
<dbReference type="SUPFAM" id="SSF53756">
    <property type="entry name" value="UDP-Glycosyltransferase/glycogen phosphorylase"/>
    <property type="match status" value="1"/>
</dbReference>
<dbReference type="SMART" id="SM00233">
    <property type="entry name" value="PH"/>
    <property type="match status" value="1"/>
</dbReference>
<dbReference type="AlphaFoldDB" id="A0A1X2H3U4"/>
<sequence length="1052" mass="118925">MLAEATGDGYLDSFHADQSLATSHPVDDTFPPAIITTASPTATATATAITTTARTDITTTHSTADKVQILFGLNEELIDEWPCCIVRSAIVPGYLYLMETHLCFYAMLPQHQHRKTGYLLVKTTGNINTGFERCYFDLKDDVLAWYESATDTYSPIGKIDLKDTLAVRLSQKREHGFKVITRTKTWHLQADTKAAVIEWTNIIKKAIFKANNTGNSLKLCLPFANIIDIEQTEPFEFQQFLQIRAVGIDDSFVMDEYYFAYFADIKQTFTRLREAWESSQQELKRSTLSPTPLSESDSLSISDLYDTNAQPITIQARNATSFQGSSDPTTTIDVHDSSDEEEEAVVGWLDGKRRSGMKLVYGLLGGKSAGSTATVYRREPEEEEDDLEDGFETDGDISVAKQVREGISFPHEDPIDERTLFNFKKYFVLPETETLHAVFRCSLMKTLPCYGKLYISSQHVSFNSKGFATNAKVIVPFSDVLRIQKIRSRGYIFHALSILTQNKKEVFLEFSSVAKRNSCFARLFLQYKWSQEKKPNPEQEQQDMRDWEARLLEEEHADTLGPIVPPSQMGLPVLTASDEPPVYKAPEKSLHFTCITIGTRGDVQPYIALCKGLQKEGHRCRIATHDEFKDWIEQHGIEFRSVGGDPSELMRICVENSFFSVHFVMEGLRLFKGWINELLELTWKACEGTDVIIESPSAMIGIHMAEKLRVPYFRSFPMPMTRTRSFPHPFATPNNPKGKLYNDMTYVLFDHAVWRAIASRTNHFRQTVLGIPATTYEKLQVWKVPYLYSFSPSVVPSPLDWMDWIHCTGYWFLDNPQTGWKPSAALEQFLSKDDPRPLVYIGFGSIIVSDPYEITRILVEAVLAGNVRAIVSKGWSSRLKDEEHKMQALLGQHPDVILSVQDPVPHDWLFPQVRAVVHHGGAGTTAAGLRAGRPTVIKPFFADQFFWGERVEEMGLGLCIKQLTVERLANALRVVSTDEGMLKTAERVRHKILQEDGVGAAIQCIYRDIELARARTLSSSSPDYTEEDQEWTLIESTASGSISPGSWRPRND</sequence>
<proteinExistence type="inferred from homology"/>
<dbReference type="OMA" id="SAMAGFH"/>
<dbReference type="SUPFAM" id="SSF50729">
    <property type="entry name" value="PH domain-like"/>
    <property type="match status" value="1"/>
</dbReference>
<evidence type="ECO:0000256" key="7">
    <source>
        <dbReference type="ARBA" id="ARBA00049453"/>
    </source>
</evidence>
<dbReference type="PANTHER" id="PTHR48050:SF25">
    <property type="entry name" value="STEROL 3-BETA-GLUCOSYLTRANSFERASE"/>
    <property type="match status" value="1"/>
</dbReference>
<dbReference type="SMART" id="SM00568">
    <property type="entry name" value="GRAM"/>
    <property type="match status" value="2"/>
</dbReference>
<evidence type="ECO:0000256" key="6">
    <source>
        <dbReference type="ARBA" id="ARBA00047886"/>
    </source>
</evidence>
<dbReference type="CDD" id="cd03784">
    <property type="entry name" value="GT1_Gtf-like"/>
    <property type="match status" value="1"/>
</dbReference>
<dbReference type="EC" id="2.4.1.173" evidence="2"/>
<gene>
    <name evidence="10" type="ORF">BCR43DRAFT_496284</name>
</gene>
<keyword evidence="4" id="KW-0808">Transferase</keyword>
<dbReference type="InterPro" id="IPR010610">
    <property type="entry name" value="EryCIII-like_C"/>
</dbReference>
<evidence type="ECO:0000313" key="10">
    <source>
        <dbReference type="EMBL" id="ORY93066.1"/>
    </source>
</evidence>
<organism evidence="10 11">
    <name type="scientific">Syncephalastrum racemosum</name>
    <name type="common">Filamentous fungus</name>
    <dbReference type="NCBI Taxonomy" id="13706"/>
    <lineage>
        <taxon>Eukaryota</taxon>
        <taxon>Fungi</taxon>
        <taxon>Fungi incertae sedis</taxon>
        <taxon>Mucoromycota</taxon>
        <taxon>Mucoromycotina</taxon>
        <taxon>Mucoromycetes</taxon>
        <taxon>Mucorales</taxon>
        <taxon>Syncephalastraceae</taxon>
        <taxon>Syncephalastrum</taxon>
    </lineage>
</organism>
<dbReference type="InterPro" id="IPR004276">
    <property type="entry name" value="GlycoTrans_28_N"/>
</dbReference>
<dbReference type="GO" id="GO:0005975">
    <property type="term" value="P:carbohydrate metabolic process"/>
    <property type="evidence" value="ECO:0007669"/>
    <property type="project" value="InterPro"/>
</dbReference>
<accession>A0A1X2H3U4</accession>
<comment type="catalytic activity">
    <reaction evidence="7">
        <text>a sterol + UDP-alpha-D-glucose = a sterol 3-beta-D-glucoside + UDP + H(+)</text>
        <dbReference type="Rhea" id="RHEA:22724"/>
        <dbReference type="ChEBI" id="CHEBI:15378"/>
        <dbReference type="ChEBI" id="CHEBI:15889"/>
        <dbReference type="ChEBI" id="CHEBI:37424"/>
        <dbReference type="ChEBI" id="CHEBI:58223"/>
        <dbReference type="ChEBI" id="CHEBI:58885"/>
        <dbReference type="EC" id="2.4.1.173"/>
    </reaction>
    <physiologicalReaction direction="left-to-right" evidence="7">
        <dbReference type="Rhea" id="RHEA:22725"/>
    </physiologicalReaction>
</comment>
<keyword evidence="3" id="KW-0328">Glycosyltransferase</keyword>
<comment type="catalytic activity">
    <reaction evidence="6">
        <text>ergosterol + UDP-alpha-D-glucose = ergosteryl 3-beta-D-glucoside + UDP + H(+)</text>
        <dbReference type="Rhea" id="RHEA:61836"/>
        <dbReference type="ChEBI" id="CHEBI:15378"/>
        <dbReference type="ChEBI" id="CHEBI:16933"/>
        <dbReference type="ChEBI" id="CHEBI:52973"/>
        <dbReference type="ChEBI" id="CHEBI:58223"/>
        <dbReference type="ChEBI" id="CHEBI:58885"/>
    </reaction>
    <physiologicalReaction direction="left-to-right" evidence="6">
        <dbReference type="Rhea" id="RHEA:61837"/>
    </physiologicalReaction>
</comment>
<evidence type="ECO:0000256" key="8">
    <source>
        <dbReference type="SAM" id="MobiDB-lite"/>
    </source>
</evidence>
<dbReference type="InterPro" id="IPR004182">
    <property type="entry name" value="GRAM"/>
</dbReference>
<dbReference type="EMBL" id="MCGN01000009">
    <property type="protein sequence ID" value="ORY93066.1"/>
    <property type="molecule type" value="Genomic_DNA"/>
</dbReference>
<feature type="compositionally biased region" description="Polar residues" evidence="8">
    <location>
        <begin position="1034"/>
        <end position="1044"/>
    </location>
</feature>
<dbReference type="Proteomes" id="UP000242180">
    <property type="component" value="Unassembled WGS sequence"/>
</dbReference>
<feature type="region of interest" description="Disordered" evidence="8">
    <location>
        <begin position="1017"/>
        <end position="1052"/>
    </location>
</feature>
<keyword evidence="11" id="KW-1185">Reference proteome</keyword>
<dbReference type="FunFam" id="3.40.50.2000:FF:000009">
    <property type="entry name" value="Sterol 3-beta-glucosyltransferase UGT80A2"/>
    <property type="match status" value="1"/>
</dbReference>
<dbReference type="Gene3D" id="2.30.29.30">
    <property type="entry name" value="Pleckstrin-homology domain (PH domain)/Phosphotyrosine-binding domain (PTB)"/>
    <property type="match status" value="2"/>
</dbReference>
<dbReference type="Pfam" id="PF00169">
    <property type="entry name" value="PH"/>
    <property type="match status" value="1"/>
</dbReference>
<evidence type="ECO:0000256" key="3">
    <source>
        <dbReference type="ARBA" id="ARBA00022676"/>
    </source>
</evidence>
<evidence type="ECO:0000313" key="11">
    <source>
        <dbReference type="Proteomes" id="UP000242180"/>
    </source>
</evidence>
<feature type="domain" description="PH" evidence="9">
    <location>
        <begin position="112"/>
        <end position="208"/>
    </location>
</feature>